<dbReference type="AlphaFoldDB" id="F5Y5M0"/>
<dbReference type="Gene3D" id="3.30.70.2740">
    <property type="match status" value="1"/>
</dbReference>
<dbReference type="GO" id="GO:0004458">
    <property type="term" value="F:D-lactate dehydrogenase (cytochrome) activity"/>
    <property type="evidence" value="ECO:0007669"/>
    <property type="project" value="TreeGrafter"/>
</dbReference>
<sequence length="1030" mass="111659">MNAPLPLSVARESAAGAYDTVAAATGSEVAGRLAQRLASETRGEVLFSPADRGRYATDASIYQVMPVGVFVPREAEDLRLALDICRGLGVPVVPRGGGTSQCGQTVGAGLVIDCSKHLRQVLSLDVQARSCEVEPGLVLDHLNAQLKAHGLWYPVDVSTSAQATLGGMAGNNSCGSRSIAYGNMVHNVAGLQAYTADGQLHRFGRFEEATGRVREIGERVRMLAQRLAPEIDERWPKVLRRVAGYNLDVFRNQNPKPYTEDGGVNLAHLLVGSEGTLALTRSLSLKLAPLPRSKVLGVVNFQSFYKAMDSTQHIVRELGADGLLTAVELVDRTMIELSLRNPAFAPVIRGAVIGQPDAVLLVEFSGSDRARLVALLDRLVELMGDLGLPGTVVRLEDEAAQKNLWEVRKAGLNIMMSLRGDGKPVSFIEDCAVPLEHLAEYTDALTQVFRRHGSRGTWYAHASVGTLHVRPILDMRAAGPEGGAARMRAIAEEASALVRRYRGAYSGEHGDGLCRGEWISWQFGPAITEAFRDIKELFDPQGLLCPRRIVDAPPMDDTALMRFSPRYRVIPLRTALDWREWDVQNDPITEKTTAPGTGGDPAQGFAKAVEMCNNNGHCRKFDAGTMCPSYRVTRDEQHLTRGRANTLRLAVSGQLGPEGLASQAVRDALDLCVSCKGCKRDCPTGVDMARMKIEFLHHWRARHGDRLKDRLIARLPEYARWASRLAPLLNLRNASPLLARLGERLLGLSAKRSLPRWRRDHFFRGRLPGATAAEVMAARQPVVLFVDTFNGFFESENARDALAVLQAAGCTVHVAARADGAGGHLCCGRTYLASGRVDEARAKGRQLVDALLPFASRGIPIVGLEPSCLLTLRDELQSLGLGETAATVGGQALLLEEYLAREAAAGRLEALQRRLRPLEAPVLVHGHCHQKALGALPPVLEVLRLIPGVQPRLIESSCCGMAGSFGYEAGHYDVSMRMAELSLLPALRQAPADAVVVADGTSCRHQIHDGVQREARHVAAVLAAQLQAPA</sequence>
<dbReference type="PANTHER" id="PTHR11748:SF119">
    <property type="entry name" value="D-2-HYDROXYGLUTARATE DEHYDROGENASE"/>
    <property type="match status" value="1"/>
</dbReference>
<dbReference type="Gene3D" id="3.30.70.2190">
    <property type="match status" value="1"/>
</dbReference>
<keyword evidence="7" id="KW-0411">Iron-sulfur</keyword>
<dbReference type="HOGENOM" id="CLU_010756_0_0_4"/>
<dbReference type="InterPro" id="IPR016166">
    <property type="entry name" value="FAD-bd_PCMH"/>
</dbReference>
<evidence type="ECO:0000313" key="10">
    <source>
        <dbReference type="EMBL" id="AEG92716.1"/>
    </source>
</evidence>
<dbReference type="PATRIC" id="fig|365046.3.peg.1656"/>
<dbReference type="RefSeq" id="WP_013900948.1">
    <property type="nucleotide sequence ID" value="NC_015677.1"/>
</dbReference>
<dbReference type="Pfam" id="PF01565">
    <property type="entry name" value="FAD_binding_4"/>
    <property type="match status" value="1"/>
</dbReference>
<dbReference type="eggNOG" id="COG0247">
    <property type="taxonomic scope" value="Bacteria"/>
</dbReference>
<keyword evidence="11" id="KW-1185">Reference proteome</keyword>
<dbReference type="PROSITE" id="PS51387">
    <property type="entry name" value="FAD_PCMH"/>
    <property type="match status" value="1"/>
</dbReference>
<keyword evidence="3" id="KW-0479">Metal-binding</keyword>
<dbReference type="SUPFAM" id="SSF55103">
    <property type="entry name" value="FAD-linked oxidases, C-terminal domain"/>
    <property type="match status" value="1"/>
</dbReference>
<dbReference type="GO" id="GO:0008720">
    <property type="term" value="F:D-lactate dehydrogenase (NAD+) activity"/>
    <property type="evidence" value="ECO:0007669"/>
    <property type="project" value="TreeGrafter"/>
</dbReference>
<dbReference type="InterPro" id="IPR017896">
    <property type="entry name" value="4Fe4S_Fe-S-bd"/>
</dbReference>
<dbReference type="InterPro" id="IPR017900">
    <property type="entry name" value="4Fe4S_Fe_S_CS"/>
</dbReference>
<dbReference type="InterPro" id="IPR016164">
    <property type="entry name" value="FAD-linked_Oxase-like_C"/>
</dbReference>
<feature type="domain" description="4Fe-4S ferredoxin-type" evidence="8">
    <location>
        <begin position="662"/>
        <end position="692"/>
    </location>
</feature>
<evidence type="ECO:0000259" key="9">
    <source>
        <dbReference type="PROSITE" id="PS51387"/>
    </source>
</evidence>
<evidence type="ECO:0000256" key="1">
    <source>
        <dbReference type="ARBA" id="ARBA00001974"/>
    </source>
</evidence>
<evidence type="ECO:0000259" key="8">
    <source>
        <dbReference type="PROSITE" id="PS51379"/>
    </source>
</evidence>
<reference evidence="11" key="1">
    <citation type="submission" date="2006-01" db="EMBL/GenBank/DDBJ databases">
        <title>Genome of the cyst-dividing bacterium Ramlibacter tataouinensis.</title>
        <authorList>
            <person name="Barakat M."/>
            <person name="Ortet P."/>
            <person name="De Luca G."/>
            <person name="Jourlin-Castelli C."/>
            <person name="Ansaldi M."/>
            <person name="Py B."/>
            <person name="Fichant G."/>
            <person name="Coutinho P."/>
            <person name="Voulhoux R."/>
            <person name="Bastien O."/>
            <person name="Roy S."/>
            <person name="Marechal E."/>
            <person name="Henrissat B."/>
            <person name="Quentin Y."/>
            <person name="Noirot P."/>
            <person name="Filloux A."/>
            <person name="Mejean V."/>
            <person name="DuBow M."/>
            <person name="Barras F."/>
            <person name="Heulin T."/>
        </authorList>
    </citation>
    <scope>NUCLEOTIDE SEQUENCE [LARGE SCALE GENOMIC DNA]</scope>
    <source>
        <strain evidence="11">ATCC BAA-407 / DSM 14655 / LMG 21543 / TTB310</strain>
    </source>
</reference>
<dbReference type="InterPro" id="IPR036318">
    <property type="entry name" value="FAD-bd_PCMH-like_sf"/>
</dbReference>
<dbReference type="Pfam" id="PF13183">
    <property type="entry name" value="Fer4_8"/>
    <property type="match status" value="1"/>
</dbReference>
<accession>F5Y5M0</accession>
<dbReference type="SUPFAM" id="SSF56176">
    <property type="entry name" value="FAD-binding/transporter-associated domain-like"/>
    <property type="match status" value="1"/>
</dbReference>
<dbReference type="PANTHER" id="PTHR11748">
    <property type="entry name" value="D-LACTATE DEHYDROGENASE"/>
    <property type="match status" value="1"/>
</dbReference>
<dbReference type="GO" id="GO:0051536">
    <property type="term" value="F:iron-sulfur cluster binding"/>
    <property type="evidence" value="ECO:0007669"/>
    <property type="project" value="UniProtKB-KW"/>
</dbReference>
<evidence type="ECO:0000256" key="2">
    <source>
        <dbReference type="ARBA" id="ARBA00022630"/>
    </source>
</evidence>
<keyword evidence="6" id="KW-0408">Iron</keyword>
<protein>
    <submittedName>
        <fullName evidence="10">Oxidoreductases-like protein</fullName>
    </submittedName>
</protein>
<dbReference type="GO" id="GO:1903457">
    <property type="term" value="P:lactate catabolic process"/>
    <property type="evidence" value="ECO:0007669"/>
    <property type="project" value="TreeGrafter"/>
</dbReference>
<dbReference type="GO" id="GO:0046872">
    <property type="term" value="F:metal ion binding"/>
    <property type="evidence" value="ECO:0007669"/>
    <property type="project" value="UniProtKB-KW"/>
</dbReference>
<dbReference type="eggNOG" id="COG0277">
    <property type="taxonomic scope" value="Bacteria"/>
</dbReference>
<dbReference type="Gene3D" id="3.30.465.10">
    <property type="match status" value="1"/>
</dbReference>
<comment type="cofactor">
    <cofactor evidence="1">
        <name>FAD</name>
        <dbReference type="ChEBI" id="CHEBI:57692"/>
    </cofactor>
</comment>
<organism evidence="10 11">
    <name type="scientific">Ramlibacter tataouinensis (strain ATCC BAA-407 / DSM 14655 / LMG 21543 / TTB310)</name>
    <dbReference type="NCBI Taxonomy" id="365046"/>
    <lineage>
        <taxon>Bacteria</taxon>
        <taxon>Pseudomonadati</taxon>
        <taxon>Pseudomonadota</taxon>
        <taxon>Betaproteobacteria</taxon>
        <taxon>Burkholderiales</taxon>
        <taxon>Comamonadaceae</taxon>
        <taxon>Ramlibacter</taxon>
    </lineage>
</organism>
<dbReference type="OrthoDB" id="9811557at2"/>
<gene>
    <name evidence="10" type="ordered locus">Rta_16240</name>
</gene>
<proteinExistence type="predicted"/>
<evidence type="ECO:0000313" key="11">
    <source>
        <dbReference type="Proteomes" id="UP000008385"/>
    </source>
</evidence>
<dbReference type="InterPro" id="IPR016169">
    <property type="entry name" value="FAD-bd_PCMH_sub2"/>
</dbReference>
<dbReference type="InterPro" id="IPR006094">
    <property type="entry name" value="Oxid_FAD_bind_N"/>
</dbReference>
<feature type="domain" description="FAD-binding PCMH-type" evidence="9">
    <location>
        <begin position="62"/>
        <end position="290"/>
    </location>
</feature>
<dbReference type="GO" id="GO:0071949">
    <property type="term" value="F:FAD binding"/>
    <property type="evidence" value="ECO:0007669"/>
    <property type="project" value="InterPro"/>
</dbReference>
<keyword evidence="5" id="KW-0560">Oxidoreductase</keyword>
<dbReference type="Proteomes" id="UP000008385">
    <property type="component" value="Chromosome"/>
</dbReference>
<reference evidence="10 11" key="2">
    <citation type="journal article" date="2011" name="PLoS ONE">
        <title>The Cyst-Dividing Bacterium Ramlibacter tataouinensis TTB310 Genome Reveals a Well-Stocked Toolbox for Adaptation to a Desert Environment.</title>
        <authorList>
            <person name="De Luca G."/>
            <person name="Barakat M."/>
            <person name="Ortet P."/>
            <person name="Fochesato S."/>
            <person name="Jourlin-Castelli C."/>
            <person name="Ansaldi M."/>
            <person name="Py B."/>
            <person name="Fichant G."/>
            <person name="Coutinho P.M."/>
            <person name="Voulhoux R."/>
            <person name="Bastien O."/>
            <person name="Marechal E."/>
            <person name="Henrissat B."/>
            <person name="Quentin Y."/>
            <person name="Noirot P."/>
            <person name="Filloux A."/>
            <person name="Mejean V."/>
            <person name="Dubow M.S."/>
            <person name="Barras F."/>
            <person name="Barbe V."/>
            <person name="Weissenbach J."/>
            <person name="Mihalcescu I."/>
            <person name="Vermeglio A."/>
            <person name="Achouak W."/>
            <person name="Heulin T."/>
        </authorList>
    </citation>
    <scope>NUCLEOTIDE SEQUENCE [LARGE SCALE GENOMIC DNA]</scope>
    <source>
        <strain evidence="11">ATCC BAA-407 / DSM 14655 / LMG 21543 / TTB310</strain>
    </source>
</reference>
<dbReference type="Pfam" id="PF02913">
    <property type="entry name" value="FAD-oxidase_C"/>
    <property type="match status" value="1"/>
</dbReference>
<evidence type="ECO:0000256" key="4">
    <source>
        <dbReference type="ARBA" id="ARBA00022827"/>
    </source>
</evidence>
<dbReference type="InterPro" id="IPR004113">
    <property type="entry name" value="FAD-bd_oxidored_4_C"/>
</dbReference>
<dbReference type="SUPFAM" id="SSF46548">
    <property type="entry name" value="alpha-helical ferredoxin"/>
    <property type="match status" value="1"/>
</dbReference>
<dbReference type="KEGG" id="rta:Rta_16240"/>
<evidence type="ECO:0000256" key="6">
    <source>
        <dbReference type="ARBA" id="ARBA00023004"/>
    </source>
</evidence>
<evidence type="ECO:0000256" key="5">
    <source>
        <dbReference type="ARBA" id="ARBA00023002"/>
    </source>
</evidence>
<keyword evidence="2" id="KW-0285">Flavoprotein</keyword>
<dbReference type="PROSITE" id="PS51379">
    <property type="entry name" value="4FE4S_FER_2"/>
    <property type="match status" value="1"/>
</dbReference>
<dbReference type="PROSITE" id="PS00198">
    <property type="entry name" value="4FE4S_FER_1"/>
    <property type="match status" value="1"/>
</dbReference>
<name>F5Y5M0_RAMTT</name>
<dbReference type="EMBL" id="CP000245">
    <property type="protein sequence ID" value="AEG92716.1"/>
    <property type="molecule type" value="Genomic_DNA"/>
</dbReference>
<dbReference type="STRING" id="365046.Rta_16240"/>
<evidence type="ECO:0000256" key="3">
    <source>
        <dbReference type="ARBA" id="ARBA00022723"/>
    </source>
</evidence>
<evidence type="ECO:0000256" key="7">
    <source>
        <dbReference type="ARBA" id="ARBA00023014"/>
    </source>
</evidence>
<keyword evidence="4" id="KW-0274">FAD</keyword>